<dbReference type="RefSeq" id="WP_007470312.1">
    <property type="nucleotide sequence ID" value="NZ_AMZO01000037.1"/>
</dbReference>
<comment type="caution">
    <text evidence="2">The sequence shown here is derived from an EMBL/GenBank/DDBJ whole genome shotgun (WGS) entry which is preliminary data.</text>
</comment>
<dbReference type="InterPro" id="IPR007384">
    <property type="entry name" value="UCP006257"/>
</dbReference>
<dbReference type="PANTHER" id="PTHR39586:SF1">
    <property type="entry name" value="CYTOPLASMIC PROTEIN"/>
    <property type="match status" value="1"/>
</dbReference>
<dbReference type="AlphaFoldDB" id="L8J862"/>
<proteinExistence type="predicted"/>
<evidence type="ECO:0000313" key="2">
    <source>
        <dbReference type="EMBL" id="ELR63642.1"/>
    </source>
</evidence>
<evidence type="ECO:0000313" key="3">
    <source>
        <dbReference type="Proteomes" id="UP000011134"/>
    </source>
</evidence>
<reference evidence="2 3" key="1">
    <citation type="submission" date="2012-12" db="EMBL/GenBank/DDBJ databases">
        <title>Genome Assembly of Photobacterium sp. AK15.</title>
        <authorList>
            <person name="Khatri I."/>
            <person name="Vaidya B."/>
            <person name="Srinivas T.N.R."/>
            <person name="Subramanian S."/>
            <person name="Pinnaka A."/>
        </authorList>
    </citation>
    <scope>NUCLEOTIDE SEQUENCE [LARGE SCALE GENOMIC DNA]</scope>
    <source>
        <strain evidence="2 3">AK15</strain>
    </source>
</reference>
<dbReference type="PATRIC" id="fig|1056511.3.peg.4424"/>
<name>L8J862_9GAMM</name>
<dbReference type="PANTHER" id="PTHR39586">
    <property type="entry name" value="CYTOPLASMIC PROTEIN-RELATED"/>
    <property type="match status" value="1"/>
</dbReference>
<dbReference type="PIRSF" id="PIRSF006257">
    <property type="entry name" value="UCP006257"/>
    <property type="match status" value="1"/>
</dbReference>
<dbReference type="Gene3D" id="1.20.1440.40">
    <property type="entry name" value="YqcC-like"/>
    <property type="match status" value="1"/>
</dbReference>
<protein>
    <recommendedName>
        <fullName evidence="1">YqcC-like domain-containing protein</fullName>
    </recommendedName>
</protein>
<keyword evidence="3" id="KW-1185">Reference proteome</keyword>
<dbReference type="EMBL" id="AMZO01000037">
    <property type="protein sequence ID" value="ELR63642.1"/>
    <property type="molecule type" value="Genomic_DNA"/>
</dbReference>
<organism evidence="2 3">
    <name type="scientific">Photobacterium marinum</name>
    <dbReference type="NCBI Taxonomy" id="1056511"/>
    <lineage>
        <taxon>Bacteria</taxon>
        <taxon>Pseudomonadati</taxon>
        <taxon>Pseudomonadota</taxon>
        <taxon>Gammaproteobacteria</taxon>
        <taxon>Vibrionales</taxon>
        <taxon>Vibrionaceae</taxon>
        <taxon>Photobacterium</taxon>
    </lineage>
</organism>
<accession>L8J862</accession>
<dbReference type="InterPro" id="IPR023376">
    <property type="entry name" value="YqcC-like_dom"/>
</dbReference>
<feature type="domain" description="YqcC-like" evidence="1">
    <location>
        <begin position="7"/>
        <end position="102"/>
    </location>
</feature>
<dbReference type="InterPro" id="IPR036814">
    <property type="entry name" value="YqcC-like_sf"/>
</dbReference>
<dbReference type="Proteomes" id="UP000011134">
    <property type="component" value="Unassembled WGS sequence"/>
</dbReference>
<dbReference type="OrthoDB" id="8794567at2"/>
<dbReference type="GO" id="GO:0044010">
    <property type="term" value="P:single-species biofilm formation"/>
    <property type="evidence" value="ECO:0007669"/>
    <property type="project" value="TreeGrafter"/>
</dbReference>
<sequence>MDKYHQTQQLLEQLEATMREAGLWENTSPEPAALASTEPFAVDTLTCAQWLQWIFIPRMTQLVLMQAPLPVQFAISPYVEEAMKELPGRASVLAVTLKLDDLFRAE</sequence>
<dbReference type="Pfam" id="PF04287">
    <property type="entry name" value="DUF446"/>
    <property type="match status" value="1"/>
</dbReference>
<gene>
    <name evidence="2" type="ORF">C942_03500</name>
</gene>
<dbReference type="SUPFAM" id="SSF158452">
    <property type="entry name" value="YqcC-like"/>
    <property type="match status" value="1"/>
</dbReference>
<evidence type="ECO:0000259" key="1">
    <source>
        <dbReference type="Pfam" id="PF04287"/>
    </source>
</evidence>